<dbReference type="Proteomes" id="UP000422569">
    <property type="component" value="Chromosome"/>
</dbReference>
<gene>
    <name evidence="11" type="primary">secG</name>
    <name evidence="11" type="ORF">F7D14_03500</name>
</gene>
<evidence type="ECO:0000256" key="3">
    <source>
        <dbReference type="ARBA" id="ARBA00022448"/>
    </source>
</evidence>
<evidence type="ECO:0000256" key="4">
    <source>
        <dbReference type="ARBA" id="ARBA00022692"/>
    </source>
</evidence>
<keyword evidence="6 9" id="KW-1133">Transmembrane helix</keyword>
<evidence type="ECO:0000313" key="12">
    <source>
        <dbReference type="Proteomes" id="UP000422569"/>
    </source>
</evidence>
<dbReference type="NCBIfam" id="TIGR00810">
    <property type="entry name" value="secG"/>
    <property type="match status" value="1"/>
</dbReference>
<evidence type="ECO:0000256" key="8">
    <source>
        <dbReference type="ARBA" id="ARBA00023136"/>
    </source>
</evidence>
<evidence type="ECO:0000256" key="2">
    <source>
        <dbReference type="ARBA" id="ARBA00008445"/>
    </source>
</evidence>
<dbReference type="AlphaFoldDB" id="A0A6B8M657"/>
<organism evidence="11 12">
    <name type="scientific">Methylocystis parvus</name>
    <dbReference type="NCBI Taxonomy" id="134"/>
    <lineage>
        <taxon>Bacteria</taxon>
        <taxon>Pseudomonadati</taxon>
        <taxon>Pseudomonadota</taxon>
        <taxon>Alphaproteobacteria</taxon>
        <taxon>Hyphomicrobiales</taxon>
        <taxon>Methylocystaceae</taxon>
        <taxon>Methylocystis</taxon>
    </lineage>
</organism>
<dbReference type="EMBL" id="CP044331">
    <property type="protein sequence ID" value="QGM99524.1"/>
    <property type="molecule type" value="Genomic_DNA"/>
</dbReference>
<keyword evidence="12" id="KW-1185">Reference proteome</keyword>
<evidence type="ECO:0000256" key="9">
    <source>
        <dbReference type="RuleBase" id="RU365087"/>
    </source>
</evidence>
<evidence type="ECO:0000256" key="6">
    <source>
        <dbReference type="ARBA" id="ARBA00022989"/>
    </source>
</evidence>
<dbReference type="KEGG" id="mpar:F7D14_03500"/>
<evidence type="ECO:0000256" key="1">
    <source>
        <dbReference type="ARBA" id="ARBA00004141"/>
    </source>
</evidence>
<dbReference type="GO" id="GO:0005886">
    <property type="term" value="C:plasma membrane"/>
    <property type="evidence" value="ECO:0007669"/>
    <property type="project" value="UniProtKB-SubCell"/>
</dbReference>
<dbReference type="Pfam" id="PF03840">
    <property type="entry name" value="SecG"/>
    <property type="match status" value="1"/>
</dbReference>
<accession>A0A6B8M657</accession>
<feature type="transmembrane region" description="Helical" evidence="9">
    <location>
        <begin position="50"/>
        <end position="71"/>
    </location>
</feature>
<feature type="compositionally biased region" description="Basic and acidic residues" evidence="10">
    <location>
        <begin position="189"/>
        <end position="200"/>
    </location>
</feature>
<dbReference type="InterPro" id="IPR004692">
    <property type="entry name" value="SecG"/>
</dbReference>
<comment type="function">
    <text evidence="9">Involved in protein export. Participates in an early event of protein translocation.</text>
</comment>
<dbReference type="GO" id="GO:0015450">
    <property type="term" value="F:protein-transporting ATPase activity"/>
    <property type="evidence" value="ECO:0007669"/>
    <property type="project" value="UniProtKB-UniRule"/>
</dbReference>
<name>A0A6B8M657_9HYPH</name>
<feature type="compositionally biased region" description="Basic and acidic residues" evidence="10">
    <location>
        <begin position="209"/>
        <end position="225"/>
    </location>
</feature>
<proteinExistence type="inferred from homology"/>
<sequence>MQQIIIAIHLMVVTALVILVLYQKSEGGALGMGGSGVFTGRGQANALTRATGILATIFFLTSIALTVLPAWERRAAGGDDWTKAIDQNDIKLKEIKPGEKEPEAGKDTVFDQLQRAQQKRQQGVTGASPAEEKPALRPSQEPPKAEAEAPKSEAPKTEAPKSEAPKFDAPKLDAPKAEAPKSEPAMEAPKAEAPKAEAPKFEAPAAEAPKLDAQKPDAVKPEAVKPAEAPKAAPAAPPTQWKSPAQ</sequence>
<reference evidence="11 12" key="1">
    <citation type="submission" date="2019-09" db="EMBL/GenBank/DDBJ databases">
        <title>Isolation and complete genome sequencing of Methylocystis species.</title>
        <authorList>
            <person name="Rumah B.L."/>
            <person name="Stead C.E."/>
            <person name="Stevens B.C."/>
            <person name="Minton N.P."/>
            <person name="Grosse-Honebrink A."/>
            <person name="Zhang Y."/>
        </authorList>
    </citation>
    <scope>NUCLEOTIDE SEQUENCE [LARGE SCALE GENOMIC DNA]</scope>
    <source>
        <strain evidence="11 12">BRCS2</strain>
    </source>
</reference>
<keyword evidence="3 9" id="KW-0813">Transport</keyword>
<evidence type="ECO:0000313" key="11">
    <source>
        <dbReference type="EMBL" id="QGM99524.1"/>
    </source>
</evidence>
<feature type="region of interest" description="Disordered" evidence="10">
    <location>
        <begin position="114"/>
        <end position="246"/>
    </location>
</feature>
<evidence type="ECO:0000256" key="10">
    <source>
        <dbReference type="SAM" id="MobiDB-lite"/>
    </source>
</evidence>
<feature type="compositionally biased region" description="Basic and acidic residues" evidence="10">
    <location>
        <begin position="143"/>
        <end position="181"/>
    </location>
</feature>
<evidence type="ECO:0000256" key="5">
    <source>
        <dbReference type="ARBA" id="ARBA00022927"/>
    </source>
</evidence>
<keyword evidence="5 9" id="KW-0653">Protein transport</keyword>
<dbReference type="GO" id="GO:0009306">
    <property type="term" value="P:protein secretion"/>
    <property type="evidence" value="ECO:0007669"/>
    <property type="project" value="UniProtKB-UniRule"/>
</dbReference>
<keyword evidence="9" id="KW-1003">Cell membrane</keyword>
<comment type="similarity">
    <text evidence="2 9">Belongs to the SecG family.</text>
</comment>
<keyword evidence="8 9" id="KW-0472">Membrane</keyword>
<keyword evidence="4 9" id="KW-0812">Transmembrane</keyword>
<feature type="transmembrane region" description="Helical" evidence="9">
    <location>
        <begin position="6"/>
        <end position="22"/>
    </location>
</feature>
<evidence type="ECO:0000256" key="7">
    <source>
        <dbReference type="ARBA" id="ARBA00023010"/>
    </source>
</evidence>
<keyword evidence="7 9" id="KW-0811">Translocation</keyword>
<comment type="subcellular location">
    <subcellularLocation>
        <location evidence="9">Cell membrane</location>
        <topology evidence="9">Multi-pass membrane protein</topology>
    </subcellularLocation>
    <subcellularLocation>
        <location evidence="1">Membrane</location>
        <topology evidence="1">Multi-pass membrane protein</topology>
    </subcellularLocation>
</comment>
<protein>
    <recommendedName>
        <fullName evidence="9">Protein-export membrane protein SecG</fullName>
    </recommendedName>
</protein>